<organism evidence="2 3">
    <name type="scientific">Candidatus Fusicatenibacter intestinigallinarum</name>
    <dbReference type="NCBI Taxonomy" id="2838598"/>
    <lineage>
        <taxon>Bacteria</taxon>
        <taxon>Bacillati</taxon>
        <taxon>Bacillota</taxon>
        <taxon>Clostridia</taxon>
        <taxon>Lachnospirales</taxon>
        <taxon>Lachnospiraceae</taxon>
        <taxon>Fusicatenibacter</taxon>
    </lineage>
</organism>
<sequence>MMERMKEKNPDRNEHIGSGQILIVSYSYSGNTHRIAQEIQKATGGDWSEIYPWQPYPMAFPELLQQVKQEVQSHYRPGLLPTSHTPQAYSAVFVGSPNWCGTIAPPLASWLYQNDLSGKVLLPFYSHCGGVSGDLRGDIFRLCPKADVREALSVIDDGGEELPDILREWFIKTRITEFRIFRAGQERSFL</sequence>
<reference evidence="2" key="1">
    <citation type="journal article" date="2021" name="PeerJ">
        <title>Extensive microbial diversity within the chicken gut microbiome revealed by metagenomics and culture.</title>
        <authorList>
            <person name="Gilroy R."/>
            <person name="Ravi A."/>
            <person name="Getino M."/>
            <person name="Pursley I."/>
            <person name="Horton D.L."/>
            <person name="Alikhan N.F."/>
            <person name="Baker D."/>
            <person name="Gharbi K."/>
            <person name="Hall N."/>
            <person name="Watson M."/>
            <person name="Adriaenssens E.M."/>
            <person name="Foster-Nyarko E."/>
            <person name="Jarju S."/>
            <person name="Secka A."/>
            <person name="Antonio M."/>
            <person name="Oren A."/>
            <person name="Chaudhuri R.R."/>
            <person name="La Ragione R."/>
            <person name="Hildebrand F."/>
            <person name="Pallen M.J."/>
        </authorList>
    </citation>
    <scope>NUCLEOTIDE SEQUENCE</scope>
    <source>
        <strain evidence="2">CHK185-5351</strain>
    </source>
</reference>
<dbReference type="InterPro" id="IPR008254">
    <property type="entry name" value="Flavodoxin/NO_synth"/>
</dbReference>
<dbReference type="PANTHER" id="PTHR39201">
    <property type="entry name" value="EXPORTED PROTEIN-RELATED"/>
    <property type="match status" value="1"/>
</dbReference>
<protein>
    <submittedName>
        <fullName evidence="2">Flavodoxin</fullName>
    </submittedName>
</protein>
<name>A0A9D2N9B6_9FIRM</name>
<dbReference type="GO" id="GO:0010181">
    <property type="term" value="F:FMN binding"/>
    <property type="evidence" value="ECO:0007669"/>
    <property type="project" value="InterPro"/>
</dbReference>
<dbReference type="InterPro" id="IPR029039">
    <property type="entry name" value="Flavoprotein-like_sf"/>
</dbReference>
<dbReference type="Gene3D" id="3.40.50.360">
    <property type="match status" value="1"/>
</dbReference>
<feature type="domain" description="Flavodoxin-like" evidence="1">
    <location>
        <begin position="21"/>
        <end position="150"/>
    </location>
</feature>
<evidence type="ECO:0000259" key="1">
    <source>
        <dbReference type="Pfam" id="PF12682"/>
    </source>
</evidence>
<proteinExistence type="predicted"/>
<evidence type="ECO:0000313" key="2">
    <source>
        <dbReference type="EMBL" id="HJC15518.1"/>
    </source>
</evidence>
<comment type="caution">
    <text evidence="2">The sequence shown here is derived from an EMBL/GenBank/DDBJ whole genome shotgun (WGS) entry which is preliminary data.</text>
</comment>
<dbReference type="PANTHER" id="PTHR39201:SF1">
    <property type="entry name" value="FLAVODOXIN-LIKE DOMAIN-CONTAINING PROTEIN"/>
    <property type="match status" value="1"/>
</dbReference>
<dbReference type="AlphaFoldDB" id="A0A9D2N9B6"/>
<evidence type="ECO:0000313" key="3">
    <source>
        <dbReference type="Proteomes" id="UP000823849"/>
    </source>
</evidence>
<dbReference type="GO" id="GO:0016651">
    <property type="term" value="F:oxidoreductase activity, acting on NAD(P)H"/>
    <property type="evidence" value="ECO:0007669"/>
    <property type="project" value="UniProtKB-ARBA"/>
</dbReference>
<reference evidence="2" key="2">
    <citation type="submission" date="2021-04" db="EMBL/GenBank/DDBJ databases">
        <authorList>
            <person name="Gilroy R."/>
        </authorList>
    </citation>
    <scope>NUCLEOTIDE SEQUENCE</scope>
    <source>
        <strain evidence="2">CHK185-5351</strain>
    </source>
</reference>
<accession>A0A9D2N9B6</accession>
<dbReference type="SUPFAM" id="SSF52218">
    <property type="entry name" value="Flavoproteins"/>
    <property type="match status" value="1"/>
</dbReference>
<gene>
    <name evidence="2" type="ORF">H9705_06795</name>
</gene>
<dbReference type="Proteomes" id="UP000823849">
    <property type="component" value="Unassembled WGS sequence"/>
</dbReference>
<dbReference type="Pfam" id="PF12682">
    <property type="entry name" value="Flavodoxin_4"/>
    <property type="match status" value="1"/>
</dbReference>
<dbReference type="EMBL" id="DWWU01000029">
    <property type="protein sequence ID" value="HJC15518.1"/>
    <property type="molecule type" value="Genomic_DNA"/>
</dbReference>